<protein>
    <submittedName>
        <fullName evidence="1">(northern house mosquito) hypothetical protein</fullName>
    </submittedName>
</protein>
<dbReference type="EMBL" id="HBUE01225224">
    <property type="protein sequence ID" value="CAG6541717.1"/>
    <property type="molecule type" value="Transcribed_RNA"/>
</dbReference>
<organism evidence="1">
    <name type="scientific">Culex pipiens</name>
    <name type="common">House mosquito</name>
    <dbReference type="NCBI Taxonomy" id="7175"/>
    <lineage>
        <taxon>Eukaryota</taxon>
        <taxon>Metazoa</taxon>
        <taxon>Ecdysozoa</taxon>
        <taxon>Arthropoda</taxon>
        <taxon>Hexapoda</taxon>
        <taxon>Insecta</taxon>
        <taxon>Pterygota</taxon>
        <taxon>Neoptera</taxon>
        <taxon>Endopterygota</taxon>
        <taxon>Diptera</taxon>
        <taxon>Nematocera</taxon>
        <taxon>Culicoidea</taxon>
        <taxon>Culicidae</taxon>
        <taxon>Culicinae</taxon>
        <taxon>Culicini</taxon>
        <taxon>Culex</taxon>
        <taxon>Culex</taxon>
    </lineage>
</organism>
<name>A0A8D8HUE8_CULPI</name>
<dbReference type="AlphaFoldDB" id="A0A8D8HUE8"/>
<sequence>MCARVTTSQTVLETRRLRARDRPRITSRPWLRMPSRRTKVSNSNKEKRKTQFPFQKTLGERRILRVCEEEHNPTYPGFGAGIVRGMQQLNRWSLLLPFPTAGHTQKKRKKKLERSIRAVPKRINASYTIRRIFVELFLEATATACGSPGVILPSAKFWLNF</sequence>
<dbReference type="EMBL" id="HBUE01331937">
    <property type="protein sequence ID" value="CAG6593782.1"/>
    <property type="molecule type" value="Transcribed_RNA"/>
</dbReference>
<dbReference type="EMBL" id="HBUE01225221">
    <property type="protein sequence ID" value="CAG6541709.1"/>
    <property type="molecule type" value="Transcribed_RNA"/>
</dbReference>
<accession>A0A8D8HUE8</accession>
<proteinExistence type="predicted"/>
<dbReference type="EMBL" id="HBUE01331940">
    <property type="protein sequence ID" value="CAG6593790.1"/>
    <property type="molecule type" value="Transcribed_RNA"/>
</dbReference>
<evidence type="ECO:0000313" key="1">
    <source>
        <dbReference type="EMBL" id="CAG6541709.1"/>
    </source>
</evidence>
<reference evidence="1" key="1">
    <citation type="submission" date="2021-05" db="EMBL/GenBank/DDBJ databases">
        <authorList>
            <person name="Alioto T."/>
            <person name="Alioto T."/>
            <person name="Gomez Garrido J."/>
        </authorList>
    </citation>
    <scope>NUCLEOTIDE SEQUENCE</scope>
</reference>